<name>X1DSH3_9ZZZZ</name>
<evidence type="ECO:0000313" key="2">
    <source>
        <dbReference type="EMBL" id="GAH11200.1"/>
    </source>
</evidence>
<comment type="caution">
    <text evidence="2">The sequence shown here is derived from an EMBL/GenBank/DDBJ whole genome shotgun (WGS) entry which is preliminary data.</text>
</comment>
<dbReference type="Pfam" id="PF01423">
    <property type="entry name" value="LSM"/>
    <property type="match status" value="1"/>
</dbReference>
<dbReference type="PROSITE" id="PS52002">
    <property type="entry name" value="SM"/>
    <property type="match status" value="1"/>
</dbReference>
<dbReference type="PANTHER" id="PTHR13110">
    <property type="entry name" value="U6 SNRNA-ASSOCIATED SM-LIKE PROTEIN LSM3"/>
    <property type="match status" value="1"/>
</dbReference>
<dbReference type="SMART" id="SM00651">
    <property type="entry name" value="Sm"/>
    <property type="match status" value="1"/>
</dbReference>
<feature type="domain" description="Sm" evidence="1">
    <location>
        <begin position="13"/>
        <end position="90"/>
    </location>
</feature>
<dbReference type="GO" id="GO:0003723">
    <property type="term" value="F:RNA binding"/>
    <property type="evidence" value="ECO:0007669"/>
    <property type="project" value="InterPro"/>
</dbReference>
<dbReference type="Gene3D" id="2.30.30.100">
    <property type="match status" value="1"/>
</dbReference>
<evidence type="ECO:0000259" key="1">
    <source>
        <dbReference type="PROSITE" id="PS52002"/>
    </source>
</evidence>
<dbReference type="InterPro" id="IPR040002">
    <property type="entry name" value="Sm-like_LSM3"/>
</dbReference>
<proteinExistence type="predicted"/>
<protein>
    <recommendedName>
        <fullName evidence="1">Sm domain-containing protein</fullName>
    </recommendedName>
</protein>
<dbReference type="InterPro" id="IPR010920">
    <property type="entry name" value="LSM_dom_sf"/>
</dbReference>
<organism evidence="2">
    <name type="scientific">marine sediment metagenome</name>
    <dbReference type="NCBI Taxonomy" id="412755"/>
    <lineage>
        <taxon>unclassified sequences</taxon>
        <taxon>metagenomes</taxon>
        <taxon>ecological metagenomes</taxon>
    </lineage>
</organism>
<dbReference type="SUPFAM" id="SSF50182">
    <property type="entry name" value="Sm-like ribonucleoproteins"/>
    <property type="match status" value="1"/>
</dbReference>
<sequence length="90" mass="10628">MEKRSYQQGRPARPIDYLKNSIDKVILIKVKRNRLFRATLRSFDEHLNLYIEDASQLFEYQDEDGNIKEEQETLGNIVLRGDNVIFLNLA</sequence>
<dbReference type="InterPro" id="IPR001163">
    <property type="entry name" value="Sm_dom_euk/arc"/>
</dbReference>
<accession>X1DSH3</accession>
<dbReference type="AlphaFoldDB" id="X1DSH3"/>
<gene>
    <name evidence="2" type="ORF">S01H4_59782</name>
</gene>
<dbReference type="InterPro" id="IPR047575">
    <property type="entry name" value="Sm"/>
</dbReference>
<reference evidence="2" key="1">
    <citation type="journal article" date="2014" name="Front. Microbiol.">
        <title>High frequency of phylogenetically diverse reductive dehalogenase-homologous genes in deep subseafloor sedimentary metagenomes.</title>
        <authorList>
            <person name="Kawai M."/>
            <person name="Futagami T."/>
            <person name="Toyoda A."/>
            <person name="Takaki Y."/>
            <person name="Nishi S."/>
            <person name="Hori S."/>
            <person name="Arai W."/>
            <person name="Tsubouchi T."/>
            <person name="Morono Y."/>
            <person name="Uchiyama I."/>
            <person name="Ito T."/>
            <person name="Fujiyama A."/>
            <person name="Inagaki F."/>
            <person name="Takami H."/>
        </authorList>
    </citation>
    <scope>NUCLEOTIDE SEQUENCE</scope>
    <source>
        <strain evidence="2">Expedition CK06-06</strain>
    </source>
</reference>
<dbReference type="EMBL" id="BART01035125">
    <property type="protein sequence ID" value="GAH11200.1"/>
    <property type="molecule type" value="Genomic_DNA"/>
</dbReference>